<evidence type="ECO:0000313" key="1">
    <source>
        <dbReference type="EMBL" id="KAH0963323.1"/>
    </source>
</evidence>
<reference evidence="1" key="1">
    <citation type="submission" date="2021-09" db="EMBL/GenBank/DDBJ databases">
        <title>A high-quality genome of the endoparasitic fungus Hirsutella rhossiliensis with a comparison of Hirsutella genomes reveals transposable elements contributing to genome size variation.</title>
        <authorList>
            <person name="Lin R."/>
            <person name="Jiao Y."/>
            <person name="Sun X."/>
            <person name="Ling J."/>
            <person name="Xie B."/>
            <person name="Cheng X."/>
        </authorList>
    </citation>
    <scope>NUCLEOTIDE SEQUENCE</scope>
    <source>
        <strain evidence="1">HR02</strain>
    </source>
</reference>
<accession>A0A9P8MW41</accession>
<dbReference type="RefSeq" id="XP_044720836.1">
    <property type="nucleotide sequence ID" value="XM_044864304.1"/>
</dbReference>
<dbReference type="GeneID" id="68354962"/>
<gene>
    <name evidence="1" type="ORF">HRG_05833</name>
</gene>
<sequence length="166" mass="18828">MWDEDVVKSSSVWTSIKKRWDPDVDLFLDVMPKNWSTSKETPSLDQLSDADFLESPASRATSMRSPWSPWSLGNVNRNPKKVKGDKEAFDEINVIFDSIKQDRVEAARDRAEAATLRLDAVRHADRLQDYADRLTAIDPADIQAMIDVNIAAIERVDAAVVRVREQ</sequence>
<organism evidence="1 2">
    <name type="scientific">Hirsutella rhossiliensis</name>
    <dbReference type="NCBI Taxonomy" id="111463"/>
    <lineage>
        <taxon>Eukaryota</taxon>
        <taxon>Fungi</taxon>
        <taxon>Dikarya</taxon>
        <taxon>Ascomycota</taxon>
        <taxon>Pezizomycotina</taxon>
        <taxon>Sordariomycetes</taxon>
        <taxon>Hypocreomycetidae</taxon>
        <taxon>Hypocreales</taxon>
        <taxon>Ophiocordycipitaceae</taxon>
        <taxon>Hirsutella</taxon>
    </lineage>
</organism>
<keyword evidence="2" id="KW-1185">Reference proteome</keyword>
<protein>
    <submittedName>
        <fullName evidence="1">Uncharacterized protein</fullName>
    </submittedName>
</protein>
<evidence type="ECO:0000313" key="2">
    <source>
        <dbReference type="Proteomes" id="UP000824596"/>
    </source>
</evidence>
<dbReference type="AlphaFoldDB" id="A0A9P8MW41"/>
<dbReference type="Proteomes" id="UP000824596">
    <property type="component" value="Unassembled WGS sequence"/>
</dbReference>
<comment type="caution">
    <text evidence="1">The sequence shown here is derived from an EMBL/GenBank/DDBJ whole genome shotgun (WGS) entry which is preliminary data.</text>
</comment>
<name>A0A9P8MW41_9HYPO</name>
<proteinExistence type="predicted"/>
<dbReference type="EMBL" id="JAIZPD010000005">
    <property type="protein sequence ID" value="KAH0963323.1"/>
    <property type="molecule type" value="Genomic_DNA"/>
</dbReference>